<reference evidence="2" key="1">
    <citation type="journal article" date="2020" name="Cell">
        <title>Large-Scale Comparative Analyses of Tick Genomes Elucidate Their Genetic Diversity and Vector Capacities.</title>
        <authorList>
            <consortium name="Tick Genome and Microbiome Consortium (TIGMIC)"/>
            <person name="Jia N."/>
            <person name="Wang J."/>
            <person name="Shi W."/>
            <person name="Du L."/>
            <person name="Sun Y."/>
            <person name="Zhan W."/>
            <person name="Jiang J.F."/>
            <person name="Wang Q."/>
            <person name="Zhang B."/>
            <person name="Ji P."/>
            <person name="Bell-Sakyi L."/>
            <person name="Cui X.M."/>
            <person name="Yuan T.T."/>
            <person name="Jiang B.G."/>
            <person name="Yang W.F."/>
            <person name="Lam T.T."/>
            <person name="Chang Q.C."/>
            <person name="Ding S.J."/>
            <person name="Wang X.J."/>
            <person name="Zhu J.G."/>
            <person name="Ruan X.D."/>
            <person name="Zhao L."/>
            <person name="Wei J.T."/>
            <person name="Ye R.Z."/>
            <person name="Que T.C."/>
            <person name="Du C.H."/>
            <person name="Zhou Y.H."/>
            <person name="Cheng J.X."/>
            <person name="Dai P.F."/>
            <person name="Guo W.B."/>
            <person name="Han X.H."/>
            <person name="Huang E.J."/>
            <person name="Li L.F."/>
            <person name="Wei W."/>
            <person name="Gao Y.C."/>
            <person name="Liu J.Z."/>
            <person name="Shao H.Z."/>
            <person name="Wang X."/>
            <person name="Wang C.C."/>
            <person name="Yang T.C."/>
            <person name="Huo Q.B."/>
            <person name="Li W."/>
            <person name="Chen H.Y."/>
            <person name="Chen S.E."/>
            <person name="Zhou L.G."/>
            <person name="Ni X.B."/>
            <person name="Tian J.H."/>
            <person name="Sheng Y."/>
            <person name="Liu T."/>
            <person name="Pan Y.S."/>
            <person name="Xia L.Y."/>
            <person name="Li J."/>
            <person name="Zhao F."/>
            <person name="Cao W.C."/>
        </authorList>
    </citation>
    <scope>NUCLEOTIDE SEQUENCE</scope>
    <source>
        <strain evidence="2">Rsan-2018</strain>
    </source>
</reference>
<protein>
    <submittedName>
        <fullName evidence="2">Uncharacterized protein</fullName>
    </submittedName>
</protein>
<gene>
    <name evidence="2" type="ORF">HPB52_008702</name>
</gene>
<comment type="caution">
    <text evidence="2">The sequence shown here is derived from an EMBL/GenBank/DDBJ whole genome shotgun (WGS) entry which is preliminary data.</text>
</comment>
<keyword evidence="3" id="KW-1185">Reference proteome</keyword>
<reference evidence="2" key="2">
    <citation type="submission" date="2021-09" db="EMBL/GenBank/DDBJ databases">
        <authorList>
            <person name="Jia N."/>
            <person name="Wang J."/>
            <person name="Shi W."/>
            <person name="Du L."/>
            <person name="Sun Y."/>
            <person name="Zhan W."/>
            <person name="Jiang J."/>
            <person name="Wang Q."/>
            <person name="Zhang B."/>
            <person name="Ji P."/>
            <person name="Sakyi L.B."/>
            <person name="Cui X."/>
            <person name="Yuan T."/>
            <person name="Jiang B."/>
            <person name="Yang W."/>
            <person name="Lam T.T.-Y."/>
            <person name="Chang Q."/>
            <person name="Ding S."/>
            <person name="Wang X."/>
            <person name="Zhu J."/>
            <person name="Ruan X."/>
            <person name="Zhao L."/>
            <person name="Wei J."/>
            <person name="Que T."/>
            <person name="Du C."/>
            <person name="Cheng J."/>
            <person name="Dai P."/>
            <person name="Han X."/>
            <person name="Huang E."/>
            <person name="Gao Y."/>
            <person name="Liu J."/>
            <person name="Shao H."/>
            <person name="Ye R."/>
            <person name="Li L."/>
            <person name="Wei W."/>
            <person name="Wang X."/>
            <person name="Wang C."/>
            <person name="Huo Q."/>
            <person name="Li W."/>
            <person name="Guo W."/>
            <person name="Chen H."/>
            <person name="Chen S."/>
            <person name="Zhou L."/>
            <person name="Zhou L."/>
            <person name="Ni X."/>
            <person name="Tian J."/>
            <person name="Zhou Y."/>
            <person name="Sheng Y."/>
            <person name="Liu T."/>
            <person name="Pan Y."/>
            <person name="Xia L."/>
            <person name="Li J."/>
            <person name="Zhao F."/>
            <person name="Cao W."/>
        </authorList>
    </citation>
    <scope>NUCLEOTIDE SEQUENCE</scope>
    <source>
        <strain evidence="2">Rsan-2018</strain>
        <tissue evidence="2">Larvae</tissue>
    </source>
</reference>
<sequence>MPVPRKWLANSSLLPNSAPYPTGSQHLNRPDGANPGTLGPHFTVGGRIAWNINLFVAYKRAAINRSASWARQLCYSTKQ</sequence>
<evidence type="ECO:0000313" key="2">
    <source>
        <dbReference type="EMBL" id="KAH7956370.1"/>
    </source>
</evidence>
<proteinExistence type="predicted"/>
<evidence type="ECO:0000256" key="1">
    <source>
        <dbReference type="SAM" id="MobiDB-lite"/>
    </source>
</evidence>
<dbReference type="EMBL" id="JABSTV010001250">
    <property type="protein sequence ID" value="KAH7956370.1"/>
    <property type="molecule type" value="Genomic_DNA"/>
</dbReference>
<dbReference type="AlphaFoldDB" id="A0A9D4PV95"/>
<evidence type="ECO:0000313" key="3">
    <source>
        <dbReference type="Proteomes" id="UP000821837"/>
    </source>
</evidence>
<dbReference type="Proteomes" id="UP000821837">
    <property type="component" value="Unassembled WGS sequence"/>
</dbReference>
<name>A0A9D4PV95_RHISA</name>
<organism evidence="2 3">
    <name type="scientific">Rhipicephalus sanguineus</name>
    <name type="common">Brown dog tick</name>
    <name type="synonym">Ixodes sanguineus</name>
    <dbReference type="NCBI Taxonomy" id="34632"/>
    <lineage>
        <taxon>Eukaryota</taxon>
        <taxon>Metazoa</taxon>
        <taxon>Ecdysozoa</taxon>
        <taxon>Arthropoda</taxon>
        <taxon>Chelicerata</taxon>
        <taxon>Arachnida</taxon>
        <taxon>Acari</taxon>
        <taxon>Parasitiformes</taxon>
        <taxon>Ixodida</taxon>
        <taxon>Ixodoidea</taxon>
        <taxon>Ixodidae</taxon>
        <taxon>Rhipicephalinae</taxon>
        <taxon>Rhipicephalus</taxon>
        <taxon>Rhipicephalus</taxon>
    </lineage>
</organism>
<accession>A0A9D4PV95</accession>
<feature type="region of interest" description="Disordered" evidence="1">
    <location>
        <begin position="8"/>
        <end position="38"/>
    </location>
</feature>